<dbReference type="Proteomes" id="UP000286045">
    <property type="component" value="Unassembled WGS sequence"/>
</dbReference>
<keyword evidence="3 6" id="KW-1133">Transmembrane helix</keyword>
<feature type="region of interest" description="Disordered" evidence="5">
    <location>
        <begin position="383"/>
        <end position="421"/>
    </location>
</feature>
<dbReference type="Pfam" id="PF01544">
    <property type="entry name" value="CorA"/>
    <property type="match status" value="1"/>
</dbReference>
<feature type="transmembrane region" description="Helical" evidence="6">
    <location>
        <begin position="706"/>
        <end position="728"/>
    </location>
</feature>
<feature type="compositionally biased region" description="Polar residues" evidence="5">
    <location>
        <begin position="521"/>
        <end position="533"/>
    </location>
</feature>
<gene>
    <name evidence="7" type="ORF">EKO27_g6831</name>
</gene>
<sequence length="757" mass="86352">MVDQLWMWILDAKTLITCFPKQYGGNGQDFSGIHESIRSRLENIGTGQIRTVFELALIVLDECTTTLFDCDDPLDERPQVISKLSSAIDQIKRKNLIAVKQLWAKRGEPYTKLTSLDGNLEQEIDAIIAELDITLHISNTYKSIAKGFIEQAEHILSPYEDIPIDYQHTSLEGKDLSEKSKEYRDYRSFKLRANEFQKKVDGYVKDLKSLREDAESAAGNVTTLLDMRALKAIQANIEFVTYPDVTRYQERTIVIFTLITIVFLPLSFLSSFYGRNYYDLFDGNWAPRTFRFLISSVILVGLPFAFTAFIWIRPLHFRGETESWKRSDTYPRFPERNRAEEVLDDTYGKLSTAKSGAKNWARQREQSPLTEGILDRHKRSEGFLRWPTPPLHTERSRGSMEPKKKRPSHGNPGDDTMSYSNANNTEVDIRSLPILIDRIFDLFTPLREPPVPYGKKRVRWTCQCGTRLFDDFVELKPGAIENLEAELQKHGSTGRFEALKQLGRLSRLKKSNAAPMPLPLHTTNAQTPSTAPSSGSNLRLLLCIEKGQFETKLHQKIVDGCSNDKEVFRFLHGEYHNYRKFRTWFTLRGISQLSLTRFIVDRGCFAEVHKHIDTCDSRCVCLPPKDKIDVDYRCDPAPKTDPGYVPAIGSARLTHYFRNPECVDDKQTTIYAQLPKRISGELVALATAEKLGWGIYFQEGLHWRTIYVILVVFLLSFSLIFGIAWSVSKADIQGAFAISSFGLSLGSILLGYLAVRS</sequence>
<evidence type="ECO:0000256" key="3">
    <source>
        <dbReference type="ARBA" id="ARBA00022989"/>
    </source>
</evidence>
<evidence type="ECO:0000313" key="8">
    <source>
        <dbReference type="Proteomes" id="UP000286045"/>
    </source>
</evidence>
<dbReference type="InterPro" id="IPR050829">
    <property type="entry name" value="CorA_MIT"/>
</dbReference>
<feature type="transmembrane region" description="Helical" evidence="6">
    <location>
        <begin position="734"/>
        <end position="755"/>
    </location>
</feature>
<feature type="compositionally biased region" description="Basic and acidic residues" evidence="5">
    <location>
        <begin position="392"/>
        <end position="402"/>
    </location>
</feature>
<reference evidence="7 8" key="1">
    <citation type="submission" date="2018-12" db="EMBL/GenBank/DDBJ databases">
        <title>Draft genome sequence of Xylaria grammica IHI A82.</title>
        <authorList>
            <person name="Buettner E."/>
            <person name="Kellner H."/>
        </authorList>
    </citation>
    <scope>NUCLEOTIDE SEQUENCE [LARGE SCALE GENOMIC DNA]</scope>
    <source>
        <strain evidence="7 8">IHI A82</strain>
    </source>
</reference>
<name>A0A439D1I8_9PEZI</name>
<dbReference type="AlphaFoldDB" id="A0A439D1I8"/>
<comment type="subcellular location">
    <subcellularLocation>
        <location evidence="1">Membrane</location>
        <topology evidence="1">Multi-pass membrane protein</topology>
    </subcellularLocation>
</comment>
<keyword evidence="2 6" id="KW-0812">Transmembrane</keyword>
<dbReference type="PANTHER" id="PTHR47685:SF1">
    <property type="entry name" value="MAGNESIUM TRANSPORT PROTEIN CORA"/>
    <property type="match status" value="1"/>
</dbReference>
<protein>
    <submittedName>
        <fullName evidence="7">Uncharacterized protein</fullName>
    </submittedName>
</protein>
<evidence type="ECO:0000256" key="4">
    <source>
        <dbReference type="ARBA" id="ARBA00023136"/>
    </source>
</evidence>
<comment type="caution">
    <text evidence="7">The sequence shown here is derived from an EMBL/GenBank/DDBJ whole genome shotgun (WGS) entry which is preliminary data.</text>
</comment>
<dbReference type="EMBL" id="RYZI01000209">
    <property type="protein sequence ID" value="RWA08278.1"/>
    <property type="molecule type" value="Genomic_DNA"/>
</dbReference>
<dbReference type="GO" id="GO:0046873">
    <property type="term" value="F:metal ion transmembrane transporter activity"/>
    <property type="evidence" value="ECO:0007669"/>
    <property type="project" value="InterPro"/>
</dbReference>
<keyword evidence="8" id="KW-1185">Reference proteome</keyword>
<evidence type="ECO:0000256" key="1">
    <source>
        <dbReference type="ARBA" id="ARBA00004141"/>
    </source>
</evidence>
<evidence type="ECO:0000313" key="7">
    <source>
        <dbReference type="EMBL" id="RWA08278.1"/>
    </source>
</evidence>
<organism evidence="7 8">
    <name type="scientific">Xylaria grammica</name>
    <dbReference type="NCBI Taxonomy" id="363999"/>
    <lineage>
        <taxon>Eukaryota</taxon>
        <taxon>Fungi</taxon>
        <taxon>Dikarya</taxon>
        <taxon>Ascomycota</taxon>
        <taxon>Pezizomycotina</taxon>
        <taxon>Sordariomycetes</taxon>
        <taxon>Xylariomycetidae</taxon>
        <taxon>Xylariales</taxon>
        <taxon>Xylariaceae</taxon>
        <taxon>Xylaria</taxon>
    </lineage>
</organism>
<dbReference type="PANTHER" id="PTHR47685">
    <property type="entry name" value="MAGNESIUM TRANSPORT PROTEIN CORA"/>
    <property type="match status" value="1"/>
</dbReference>
<dbReference type="Gene3D" id="1.20.58.340">
    <property type="entry name" value="Magnesium transport protein CorA, transmembrane region"/>
    <property type="match status" value="1"/>
</dbReference>
<dbReference type="InterPro" id="IPR002523">
    <property type="entry name" value="MgTranspt_CorA/ZnTranspt_ZntB"/>
</dbReference>
<evidence type="ECO:0000256" key="2">
    <source>
        <dbReference type="ARBA" id="ARBA00022692"/>
    </source>
</evidence>
<evidence type="ECO:0000256" key="5">
    <source>
        <dbReference type="SAM" id="MobiDB-lite"/>
    </source>
</evidence>
<dbReference type="GO" id="GO:0016020">
    <property type="term" value="C:membrane"/>
    <property type="evidence" value="ECO:0007669"/>
    <property type="project" value="UniProtKB-SubCell"/>
</dbReference>
<feature type="transmembrane region" description="Helical" evidence="6">
    <location>
        <begin position="253"/>
        <end position="273"/>
    </location>
</feature>
<dbReference type="STRING" id="363999.A0A439D1I8"/>
<proteinExistence type="predicted"/>
<feature type="transmembrane region" description="Helical" evidence="6">
    <location>
        <begin position="293"/>
        <end position="312"/>
    </location>
</feature>
<dbReference type="InterPro" id="IPR045863">
    <property type="entry name" value="CorA_TM1_TM2"/>
</dbReference>
<evidence type="ECO:0000256" key="6">
    <source>
        <dbReference type="SAM" id="Phobius"/>
    </source>
</evidence>
<dbReference type="SUPFAM" id="SSF144083">
    <property type="entry name" value="Magnesium transport protein CorA, transmembrane region"/>
    <property type="match status" value="1"/>
</dbReference>
<keyword evidence="4 6" id="KW-0472">Membrane</keyword>
<feature type="region of interest" description="Disordered" evidence="5">
    <location>
        <begin position="513"/>
        <end position="533"/>
    </location>
</feature>
<accession>A0A439D1I8</accession>